<proteinExistence type="predicted"/>
<organism evidence="1 2">
    <name type="scientific">Burkholderia lata (strain ATCC 17760 / DSM 23089 / LMG 22485 / NCIMB 9086 / R18194 / 383)</name>
    <dbReference type="NCBI Taxonomy" id="482957"/>
    <lineage>
        <taxon>Bacteria</taxon>
        <taxon>Pseudomonadati</taxon>
        <taxon>Pseudomonadota</taxon>
        <taxon>Betaproteobacteria</taxon>
        <taxon>Burkholderiales</taxon>
        <taxon>Burkholderiaceae</taxon>
        <taxon>Burkholderia</taxon>
        <taxon>Burkholderia cepacia complex</taxon>
    </lineage>
</organism>
<dbReference type="EMBL" id="CABVPW010000048">
    <property type="protein sequence ID" value="VWC40018.1"/>
    <property type="molecule type" value="Genomic_DNA"/>
</dbReference>
<gene>
    <name evidence="1" type="ORF">BLA23254_06893</name>
</gene>
<evidence type="ECO:0000313" key="2">
    <source>
        <dbReference type="Proteomes" id="UP000494218"/>
    </source>
</evidence>
<accession>A0A6P2S5D9</accession>
<name>A0A6P2S5D9_BURL3</name>
<protein>
    <submittedName>
        <fullName evidence="1">Uncharacterized protein</fullName>
    </submittedName>
</protein>
<evidence type="ECO:0000313" key="1">
    <source>
        <dbReference type="EMBL" id="VWC40018.1"/>
    </source>
</evidence>
<dbReference type="AlphaFoldDB" id="A0A6P2S5D9"/>
<dbReference type="RefSeq" id="WP_046196920.1">
    <property type="nucleotide sequence ID" value="NZ_CABVPW010000048.1"/>
</dbReference>
<reference evidence="1 2" key="1">
    <citation type="submission" date="2019-09" db="EMBL/GenBank/DDBJ databases">
        <authorList>
            <person name="Depoorter E."/>
        </authorList>
    </citation>
    <scope>NUCLEOTIDE SEQUENCE [LARGE SCALE GENOMIC DNA]</scope>
    <source>
        <strain evidence="1">LMG 23254</strain>
    </source>
</reference>
<dbReference type="Proteomes" id="UP000494218">
    <property type="component" value="Unassembled WGS sequence"/>
</dbReference>
<sequence length="95" mass="10391">MIEYNLSALDKALIEHFHAQAGVSGFDGVSSLSQTDRGVLAVADLVRRQTVVQVCESLHLNGEDAARLWFHLSDFEPPLSDGEARSALNELVKAR</sequence>